<comment type="caution">
    <text evidence="2">The sequence shown here is derived from an EMBL/GenBank/DDBJ whole genome shotgun (WGS) entry which is preliminary data.</text>
</comment>
<accession>A0A8T2WZ10</accession>
<keyword evidence="1" id="KW-1133">Transmembrane helix</keyword>
<dbReference type="AlphaFoldDB" id="A0A8T2WZ10"/>
<protein>
    <submittedName>
        <fullName evidence="2">Uncharacterized protein</fullName>
    </submittedName>
</protein>
<feature type="transmembrane region" description="Helical" evidence="1">
    <location>
        <begin position="101"/>
        <end position="128"/>
    </location>
</feature>
<keyword evidence="3" id="KW-1185">Reference proteome</keyword>
<evidence type="ECO:0000256" key="1">
    <source>
        <dbReference type="SAM" id="Phobius"/>
    </source>
</evidence>
<feature type="transmembrane region" description="Helical" evidence="1">
    <location>
        <begin position="177"/>
        <end position="198"/>
    </location>
</feature>
<feature type="non-terminal residue" evidence="2">
    <location>
        <position position="1"/>
    </location>
</feature>
<feature type="transmembrane region" description="Helical" evidence="1">
    <location>
        <begin position="68"/>
        <end position="89"/>
    </location>
</feature>
<name>A0A8T2WZ10_POPDE</name>
<gene>
    <name evidence="2" type="ORF">H0E87_026788</name>
</gene>
<proteinExistence type="predicted"/>
<keyword evidence="1" id="KW-0812">Transmembrane</keyword>
<evidence type="ECO:0000313" key="2">
    <source>
        <dbReference type="EMBL" id="KAH8485141.1"/>
    </source>
</evidence>
<feature type="transmembrane region" description="Helical" evidence="1">
    <location>
        <begin position="22"/>
        <end position="47"/>
    </location>
</feature>
<dbReference type="EMBL" id="JACEGQ020000016">
    <property type="protein sequence ID" value="KAH8485141.1"/>
    <property type="molecule type" value="Genomic_DNA"/>
</dbReference>
<evidence type="ECO:0000313" key="3">
    <source>
        <dbReference type="Proteomes" id="UP000807159"/>
    </source>
</evidence>
<sequence>LVIHGGCIFVTLGGIGKKVASFFFFALKNMVTISTVLDALNFFLLVLTAASKFFTHDCSRPPNACNSWWLYAVTLGGIGKKLCNSWWLYAVTLGGIGKKVASFFVFALKNMVTISTVLDALNFFFLVLTAASKFLTQDCSRPPNAFNSWWLYAVTLGGIEKKVASFFIFALKNMVTISTVLDALNFFFLLLTAASKFLTQDCSRPPN</sequence>
<organism evidence="2 3">
    <name type="scientific">Populus deltoides</name>
    <name type="common">Eastern poplar</name>
    <name type="synonym">Eastern cottonwood</name>
    <dbReference type="NCBI Taxonomy" id="3696"/>
    <lineage>
        <taxon>Eukaryota</taxon>
        <taxon>Viridiplantae</taxon>
        <taxon>Streptophyta</taxon>
        <taxon>Embryophyta</taxon>
        <taxon>Tracheophyta</taxon>
        <taxon>Spermatophyta</taxon>
        <taxon>Magnoliopsida</taxon>
        <taxon>eudicotyledons</taxon>
        <taxon>Gunneridae</taxon>
        <taxon>Pentapetalae</taxon>
        <taxon>rosids</taxon>
        <taxon>fabids</taxon>
        <taxon>Malpighiales</taxon>
        <taxon>Salicaceae</taxon>
        <taxon>Saliceae</taxon>
        <taxon>Populus</taxon>
    </lineage>
</organism>
<dbReference type="Proteomes" id="UP000807159">
    <property type="component" value="Chromosome 16"/>
</dbReference>
<feature type="non-terminal residue" evidence="2">
    <location>
        <position position="207"/>
    </location>
</feature>
<keyword evidence="1" id="KW-0472">Membrane</keyword>
<reference evidence="2" key="1">
    <citation type="journal article" date="2021" name="J. Hered.">
        <title>Genome Assembly of Salicaceae Populus deltoides (Eastern Cottonwood) I-69 Based on Nanopore Sequencing and Hi-C Technologies.</title>
        <authorList>
            <person name="Bai S."/>
            <person name="Wu H."/>
            <person name="Zhang J."/>
            <person name="Pan Z."/>
            <person name="Zhao W."/>
            <person name="Li Z."/>
            <person name="Tong C."/>
        </authorList>
    </citation>
    <scope>NUCLEOTIDE SEQUENCE</scope>
    <source>
        <tissue evidence="2">Leaf</tissue>
    </source>
</reference>